<accession>A0A2I6SBW9</accession>
<proteinExistence type="predicted"/>
<feature type="region of interest" description="Disordered" evidence="1">
    <location>
        <begin position="42"/>
        <end position="63"/>
    </location>
</feature>
<evidence type="ECO:0000313" key="2">
    <source>
        <dbReference type="EMBL" id="AUO15060.1"/>
    </source>
</evidence>
<feature type="compositionally biased region" description="Acidic residues" evidence="1">
    <location>
        <begin position="44"/>
        <end position="63"/>
    </location>
</feature>
<reference evidence="2" key="2">
    <citation type="journal article" date="2018" name="Genome Announc.">
        <title>First Report of a Complete Genome Sequence of White spot syndrome virus from India.</title>
        <authorList>
            <person name="Vinaya Kumar K."/>
            <person name="Shekhar M.S."/>
            <person name="Otta S.K."/>
            <person name="Karthic K."/>
            <person name="Ashok Kumar J."/>
            <person name="Gopikrishna G."/>
            <person name="Vijayan K.K."/>
        </authorList>
    </citation>
    <scope>NUCLEOTIDE SEQUENCE</scope>
    <source>
        <strain evidence="2">IN_AP4RU</strain>
    </source>
</reference>
<dbReference type="EMBL" id="MG702567">
    <property type="protein sequence ID" value="AUO15060.1"/>
    <property type="molecule type" value="Genomic_DNA"/>
</dbReference>
<name>A0A2I6SBW9_9VIRU</name>
<sequence length="84" mass="9667">MSGVYKNTANYKRLGKKRNGIADLAVRSMAEFIRTEAHKALTAEEMEEEEEEEEAEEEAMDQEPAEVDFQCLIYAVKFVKLFLC</sequence>
<protein>
    <submittedName>
        <fullName evidence="2">WSSV246</fullName>
    </submittedName>
</protein>
<reference evidence="2" key="1">
    <citation type="submission" date="2017-12" db="EMBL/GenBank/DDBJ databases">
        <authorList>
            <person name="Katneni V.K."/>
            <person name="Shekhar M.S."/>
            <person name="Otta S.K."/>
            <person name="Karthic K."/>
            <person name="Jangam A.K."/>
            <person name="Gopikrishna G."/>
            <person name="Vijayan K.K."/>
        </authorList>
    </citation>
    <scope>NUCLEOTIDE SEQUENCE [LARGE SCALE GENOMIC DNA]</scope>
    <source>
        <strain evidence="2">IN_AP4RU</strain>
    </source>
</reference>
<evidence type="ECO:0000256" key="1">
    <source>
        <dbReference type="SAM" id="MobiDB-lite"/>
    </source>
</evidence>
<organism evidence="2">
    <name type="scientific">White spot syndrome virus</name>
    <dbReference type="NCBI Taxonomy" id="342409"/>
    <lineage>
        <taxon>Viruses</taxon>
        <taxon>Viruses incertae sedis</taxon>
        <taxon>Naldaviricetes</taxon>
        <taxon>Nimaviridae</taxon>
        <taxon>Whispovirus</taxon>
    </lineage>
</organism>
<dbReference type="Proteomes" id="UP000267352">
    <property type="component" value="Segment"/>
</dbReference>